<dbReference type="InterPro" id="IPR039959">
    <property type="entry name" value="Fimbrin/Plastin"/>
</dbReference>
<feature type="domain" description="Calponin-homology (CH)" evidence="5">
    <location>
        <begin position="84"/>
        <end position="192"/>
    </location>
</feature>
<keyword evidence="3" id="KW-0106">Calcium</keyword>
<dbReference type="Pfam" id="PF00307">
    <property type="entry name" value="CH"/>
    <property type="match status" value="2"/>
</dbReference>
<dbReference type="GO" id="GO:0005884">
    <property type="term" value="C:actin filament"/>
    <property type="evidence" value="ECO:0007669"/>
    <property type="project" value="TreeGrafter"/>
</dbReference>
<dbReference type="PANTHER" id="PTHR19961">
    <property type="entry name" value="FIMBRIN/PLASTIN"/>
    <property type="match status" value="1"/>
</dbReference>
<dbReference type="PANTHER" id="PTHR19961:SF18">
    <property type="entry name" value="FI19014P1"/>
    <property type="match status" value="1"/>
</dbReference>
<keyword evidence="2" id="KW-0677">Repeat</keyword>
<gene>
    <name evidence="6" type="ORF">JL09_g5301</name>
</gene>
<keyword evidence="1" id="KW-0479">Metal-binding</keyword>
<keyword evidence="4" id="KW-0009">Actin-binding</keyword>
<evidence type="ECO:0000256" key="2">
    <source>
        <dbReference type="ARBA" id="ARBA00022737"/>
    </source>
</evidence>
<evidence type="ECO:0000256" key="3">
    <source>
        <dbReference type="ARBA" id="ARBA00022837"/>
    </source>
</evidence>
<dbReference type="PROSITE" id="PS00020">
    <property type="entry name" value="ACTININ_2"/>
    <property type="match status" value="1"/>
</dbReference>
<dbReference type="Proteomes" id="UP000029867">
    <property type="component" value="Unassembled WGS sequence"/>
</dbReference>
<dbReference type="InterPro" id="IPR036872">
    <property type="entry name" value="CH_dom_sf"/>
</dbReference>
<evidence type="ECO:0000313" key="6">
    <source>
        <dbReference type="EMBL" id="KGK35549.1"/>
    </source>
</evidence>
<dbReference type="SMART" id="SM00033">
    <property type="entry name" value="CH"/>
    <property type="match status" value="2"/>
</dbReference>
<feature type="domain" description="Calponin-homology (CH)" evidence="5">
    <location>
        <begin position="1"/>
        <end position="71"/>
    </location>
</feature>
<dbReference type="HOGENOM" id="CLU_015284_1_0_1"/>
<dbReference type="EMBL" id="JQFK01000539">
    <property type="protein sequence ID" value="KGK35549.1"/>
    <property type="molecule type" value="Genomic_DNA"/>
</dbReference>
<comment type="caution">
    <text evidence="6">The sequence shown here is derived from an EMBL/GenBank/DDBJ whole genome shotgun (WGS) entry which is preliminary data.</text>
</comment>
<evidence type="ECO:0000313" key="7">
    <source>
        <dbReference type="Proteomes" id="UP000029867"/>
    </source>
</evidence>
<proteinExistence type="predicted"/>
<evidence type="ECO:0000256" key="4">
    <source>
        <dbReference type="ARBA" id="ARBA00023203"/>
    </source>
</evidence>
<evidence type="ECO:0000256" key="1">
    <source>
        <dbReference type="ARBA" id="ARBA00022723"/>
    </source>
</evidence>
<name>A0A099NU59_PICKU</name>
<dbReference type="CDD" id="cd21303">
    <property type="entry name" value="CH_FIMB_rpt4"/>
    <property type="match status" value="1"/>
</dbReference>
<dbReference type="PROSITE" id="PS50021">
    <property type="entry name" value="CH"/>
    <property type="match status" value="2"/>
</dbReference>
<dbReference type="FunFam" id="1.10.418.10:FF:000010">
    <property type="entry name" value="Plastin-3 isoform 1"/>
    <property type="match status" value="1"/>
</dbReference>
<dbReference type="VEuPathDB" id="FungiDB:C5L36_0A05110"/>
<dbReference type="InterPro" id="IPR001589">
    <property type="entry name" value="Actinin_actin-bd_CS"/>
</dbReference>
<dbReference type="GO" id="GO:0005737">
    <property type="term" value="C:cytoplasm"/>
    <property type="evidence" value="ECO:0007669"/>
    <property type="project" value="TreeGrafter"/>
</dbReference>
<dbReference type="GO" id="GO:0051639">
    <property type="term" value="P:actin filament network formation"/>
    <property type="evidence" value="ECO:0007669"/>
    <property type="project" value="TreeGrafter"/>
</dbReference>
<protein>
    <recommendedName>
        <fullName evidence="5">Calponin-homology (CH) domain-containing protein</fullName>
    </recommendedName>
</protein>
<sequence>MPGSVDWRHINKRPTNGGELSRFKALENTNYCVAIGQANRFSLVGIEGSDIIDGNKVLTLGLVWQLMRRNINNTLSSLSINGREVSDMDILKWANTMAAKGGKSSGIRSFKDPSLSTGVFLLDVLNGIKPGYVDYDIVTPGNTDEDKYANARLAISIARKLGALIWLVPEDINEVRSRLILTFVGSLMSLRE</sequence>
<dbReference type="InterPro" id="IPR001715">
    <property type="entry name" value="CH_dom"/>
</dbReference>
<dbReference type="Gene3D" id="1.10.418.10">
    <property type="entry name" value="Calponin-like domain"/>
    <property type="match status" value="2"/>
</dbReference>
<dbReference type="GO" id="GO:0032432">
    <property type="term" value="C:actin filament bundle"/>
    <property type="evidence" value="ECO:0007669"/>
    <property type="project" value="TreeGrafter"/>
</dbReference>
<dbReference type="GO" id="GO:0051015">
    <property type="term" value="F:actin filament binding"/>
    <property type="evidence" value="ECO:0007669"/>
    <property type="project" value="InterPro"/>
</dbReference>
<reference evidence="7" key="1">
    <citation type="journal article" date="2014" name="Microb. Cell Fact.">
        <title>Exploiting Issatchenkia orientalis SD108 for succinic acid production.</title>
        <authorList>
            <person name="Xiao H."/>
            <person name="Shao Z."/>
            <person name="Jiang Y."/>
            <person name="Dole S."/>
            <person name="Zhao H."/>
        </authorList>
    </citation>
    <scope>NUCLEOTIDE SEQUENCE [LARGE SCALE GENOMIC DNA]</scope>
    <source>
        <strain evidence="7">SD108</strain>
    </source>
</reference>
<dbReference type="eggNOG" id="KOG0046">
    <property type="taxonomic scope" value="Eukaryota"/>
</dbReference>
<accession>A0A099NU59</accession>
<dbReference type="SUPFAM" id="SSF47576">
    <property type="entry name" value="Calponin-homology domain, CH-domain"/>
    <property type="match status" value="1"/>
</dbReference>
<organism evidence="6 7">
    <name type="scientific">Pichia kudriavzevii</name>
    <name type="common">Yeast</name>
    <name type="synonym">Issatchenkia orientalis</name>
    <dbReference type="NCBI Taxonomy" id="4909"/>
    <lineage>
        <taxon>Eukaryota</taxon>
        <taxon>Fungi</taxon>
        <taxon>Dikarya</taxon>
        <taxon>Ascomycota</taxon>
        <taxon>Saccharomycotina</taxon>
        <taxon>Pichiomycetes</taxon>
        <taxon>Pichiales</taxon>
        <taxon>Pichiaceae</taxon>
        <taxon>Pichia</taxon>
    </lineage>
</organism>
<dbReference type="GO" id="GO:0046872">
    <property type="term" value="F:metal ion binding"/>
    <property type="evidence" value="ECO:0007669"/>
    <property type="project" value="UniProtKB-KW"/>
</dbReference>
<dbReference type="GO" id="GO:0051017">
    <property type="term" value="P:actin filament bundle assembly"/>
    <property type="evidence" value="ECO:0007669"/>
    <property type="project" value="InterPro"/>
</dbReference>
<dbReference type="AlphaFoldDB" id="A0A099NU59"/>
<evidence type="ECO:0000259" key="5">
    <source>
        <dbReference type="PROSITE" id="PS50021"/>
    </source>
</evidence>